<feature type="transmembrane region" description="Helical" evidence="9">
    <location>
        <begin position="118"/>
        <end position="136"/>
    </location>
</feature>
<keyword evidence="6 9" id="KW-1133">Transmembrane helix</keyword>
<reference evidence="11 12" key="1">
    <citation type="submission" date="2021-03" db="EMBL/GenBank/DDBJ databases">
        <title>Genomic Encyclopedia of Type Strains, Phase IV (KMG-IV): sequencing the most valuable type-strain genomes for metagenomic binning, comparative biology and taxonomic classification.</title>
        <authorList>
            <person name="Goeker M."/>
        </authorList>
    </citation>
    <scope>NUCLEOTIDE SEQUENCE [LARGE SCALE GENOMIC DNA]</scope>
    <source>
        <strain evidence="11 12">DSM 27563</strain>
    </source>
</reference>
<proteinExistence type="inferred from homology"/>
<feature type="transmembrane region" description="Helical" evidence="9">
    <location>
        <begin position="219"/>
        <end position="244"/>
    </location>
</feature>
<dbReference type="PANTHER" id="PTHR33451:SF3">
    <property type="entry name" value="MALATE-2H(+)_NA(+)-LACTATE ANTIPORTER"/>
    <property type="match status" value="1"/>
</dbReference>
<keyword evidence="2" id="KW-0813">Transport</keyword>
<evidence type="ECO:0000259" key="10">
    <source>
        <dbReference type="Pfam" id="PF03553"/>
    </source>
</evidence>
<evidence type="ECO:0000256" key="2">
    <source>
        <dbReference type="ARBA" id="ARBA00022448"/>
    </source>
</evidence>
<feature type="transmembrane region" description="Helical" evidence="9">
    <location>
        <begin position="92"/>
        <end position="111"/>
    </location>
</feature>
<comment type="subcellular location">
    <subcellularLocation>
        <location evidence="1">Cell membrane</location>
        <topology evidence="1">Multi-pass membrane protein</topology>
    </subcellularLocation>
</comment>
<dbReference type="PANTHER" id="PTHR33451">
    <property type="entry name" value="MALATE-2H(+)/NA(+)-LACTATE ANTIPORTER"/>
    <property type="match status" value="1"/>
</dbReference>
<dbReference type="Proteomes" id="UP001519306">
    <property type="component" value="Unassembled WGS sequence"/>
</dbReference>
<comment type="similarity">
    <text evidence="8">Belongs to the NhaC Na(+)/H(+) (TC 2.A.35) antiporter family.</text>
</comment>
<evidence type="ECO:0000256" key="9">
    <source>
        <dbReference type="SAM" id="Phobius"/>
    </source>
</evidence>
<gene>
    <name evidence="11" type="ORF">J2Z71_001137</name>
</gene>
<evidence type="ECO:0000313" key="12">
    <source>
        <dbReference type="Proteomes" id="UP001519306"/>
    </source>
</evidence>
<evidence type="ECO:0000256" key="4">
    <source>
        <dbReference type="ARBA" id="ARBA00022475"/>
    </source>
</evidence>
<accession>A0ABS4KG33</accession>
<evidence type="ECO:0000256" key="6">
    <source>
        <dbReference type="ARBA" id="ARBA00022989"/>
    </source>
</evidence>
<dbReference type="RefSeq" id="WP_245311191.1">
    <property type="nucleotide sequence ID" value="NZ_JAGGLJ010000009.1"/>
</dbReference>
<feature type="transmembrane region" description="Helical" evidence="9">
    <location>
        <begin position="180"/>
        <end position="207"/>
    </location>
</feature>
<keyword evidence="12" id="KW-1185">Reference proteome</keyword>
<evidence type="ECO:0000256" key="5">
    <source>
        <dbReference type="ARBA" id="ARBA00022692"/>
    </source>
</evidence>
<keyword evidence="5 9" id="KW-0812">Transmembrane</keyword>
<comment type="caution">
    <text evidence="11">The sequence shown here is derived from an EMBL/GenBank/DDBJ whole genome shotgun (WGS) entry which is preliminary data.</text>
</comment>
<feature type="domain" description="Na+/H+ antiporter NhaC-like C-terminal" evidence="10">
    <location>
        <begin position="16"/>
        <end position="319"/>
    </location>
</feature>
<name>A0ABS4KG33_9FIRM</name>
<protein>
    <submittedName>
        <fullName evidence="11">NhaC family Na+:H+ antiporter</fullName>
    </submittedName>
</protein>
<dbReference type="InterPro" id="IPR052180">
    <property type="entry name" value="NhaC_Na-H+_Antiporter"/>
</dbReference>
<evidence type="ECO:0000313" key="11">
    <source>
        <dbReference type="EMBL" id="MBP2025594.1"/>
    </source>
</evidence>
<sequence length="343" mass="36945">MGVASGIGAPLPVVSGAYFGDKLSPLSDSTNLAPIAAGTTLYEHIGSMLYTSIPSFIIASIVYFVVGLKIDVGTVATPEKVTTILSTLEELFSFNILIILPVVIVLAGSIMKKPTIPVMLFASIIAMFNAVFFQHFTLQQAFTSALSGFDTEMLLQIGYDPANLIGDLNVLLNRGGMESMLGVTLLAFCAYGFAGTISVTGSLDIVLSKFMKSVHSIGGLITTTLITTFITVIVTSNGQLSLLIPGEMFRKTYLERKIHPKVLSRTLEDGATVIEPLVPWTAAGAYMAATLGVATLEYLPWAVFNYLGLVFAIIYGFTNTFIPKLSEDDEVYQEYLREISEEA</sequence>
<evidence type="ECO:0000256" key="3">
    <source>
        <dbReference type="ARBA" id="ARBA00022449"/>
    </source>
</evidence>
<keyword evidence="3" id="KW-0050">Antiport</keyword>
<evidence type="ECO:0000256" key="7">
    <source>
        <dbReference type="ARBA" id="ARBA00023136"/>
    </source>
</evidence>
<dbReference type="EMBL" id="JAGGLJ010000009">
    <property type="protein sequence ID" value="MBP2025594.1"/>
    <property type="molecule type" value="Genomic_DNA"/>
</dbReference>
<feature type="transmembrane region" description="Helical" evidence="9">
    <location>
        <begin position="298"/>
        <end position="317"/>
    </location>
</feature>
<evidence type="ECO:0000256" key="8">
    <source>
        <dbReference type="ARBA" id="ARBA00038435"/>
    </source>
</evidence>
<dbReference type="InterPro" id="IPR018461">
    <property type="entry name" value="Na/H_Antiport_NhaC-like_C"/>
</dbReference>
<feature type="transmembrane region" description="Helical" evidence="9">
    <location>
        <begin position="49"/>
        <end position="72"/>
    </location>
</feature>
<evidence type="ECO:0000256" key="1">
    <source>
        <dbReference type="ARBA" id="ARBA00004651"/>
    </source>
</evidence>
<keyword evidence="4" id="KW-1003">Cell membrane</keyword>
<organism evidence="11 12">
    <name type="scientific">Peptoniphilus stercorisuis</name>
    <dbReference type="NCBI Taxonomy" id="1436965"/>
    <lineage>
        <taxon>Bacteria</taxon>
        <taxon>Bacillati</taxon>
        <taxon>Bacillota</taxon>
        <taxon>Tissierellia</taxon>
        <taxon>Tissierellales</taxon>
        <taxon>Peptoniphilaceae</taxon>
        <taxon>Peptoniphilus</taxon>
    </lineage>
</organism>
<dbReference type="Pfam" id="PF03553">
    <property type="entry name" value="Na_H_antiporter"/>
    <property type="match status" value="1"/>
</dbReference>
<keyword evidence="7 9" id="KW-0472">Membrane</keyword>